<dbReference type="KEGG" id="phu:Phum_PHUM243090"/>
<dbReference type="CTD" id="8230758"/>
<protein>
    <submittedName>
        <fullName evidence="7">Mitochondrial import inner membrane translocase subunit Tim23, putative</fullName>
    </submittedName>
</protein>
<evidence type="ECO:0000313" key="9">
    <source>
        <dbReference type="Proteomes" id="UP000009046"/>
    </source>
</evidence>
<feature type="transmembrane region" description="Helical" evidence="6">
    <location>
        <begin position="119"/>
        <end position="139"/>
    </location>
</feature>
<dbReference type="eggNOG" id="KOG3324">
    <property type="taxonomic scope" value="Eukaryota"/>
</dbReference>
<reference evidence="7" key="2">
    <citation type="submission" date="2007-04" db="EMBL/GenBank/DDBJ databases">
        <title>The genome of the human body louse.</title>
        <authorList>
            <consortium name="The Human Body Louse Genome Consortium"/>
            <person name="Kirkness E."/>
            <person name="Walenz B."/>
            <person name="Hass B."/>
            <person name="Bruggner R."/>
            <person name="Strausberg R."/>
        </authorList>
    </citation>
    <scope>NUCLEOTIDE SEQUENCE</scope>
    <source>
        <strain evidence="7">USDA</strain>
    </source>
</reference>
<dbReference type="InterPro" id="IPR045238">
    <property type="entry name" value="Tim23-like"/>
</dbReference>
<organism>
    <name type="scientific">Pediculus humanus subsp. corporis</name>
    <name type="common">Body louse</name>
    <dbReference type="NCBI Taxonomy" id="121224"/>
    <lineage>
        <taxon>Eukaryota</taxon>
        <taxon>Metazoa</taxon>
        <taxon>Ecdysozoa</taxon>
        <taxon>Arthropoda</taxon>
        <taxon>Hexapoda</taxon>
        <taxon>Insecta</taxon>
        <taxon>Pterygota</taxon>
        <taxon>Neoptera</taxon>
        <taxon>Paraneoptera</taxon>
        <taxon>Psocodea</taxon>
        <taxon>Troctomorpha</taxon>
        <taxon>Phthiraptera</taxon>
        <taxon>Anoplura</taxon>
        <taxon>Pediculidae</taxon>
        <taxon>Pediculus</taxon>
    </lineage>
</organism>
<accession>E0VJC9</accession>
<keyword evidence="4 6" id="KW-0472">Membrane</keyword>
<name>E0VJC9_PEDHC</name>
<dbReference type="Proteomes" id="UP000009046">
    <property type="component" value="Unassembled WGS sequence"/>
</dbReference>
<evidence type="ECO:0000313" key="7">
    <source>
        <dbReference type="EMBL" id="EEB13485.1"/>
    </source>
</evidence>
<dbReference type="GO" id="GO:0005744">
    <property type="term" value="C:TIM23 mitochondrial import inner membrane translocase complex"/>
    <property type="evidence" value="ECO:0007669"/>
    <property type="project" value="TreeGrafter"/>
</dbReference>
<keyword evidence="2 6" id="KW-0812">Transmembrane</keyword>
<evidence type="ECO:0000256" key="2">
    <source>
        <dbReference type="ARBA" id="ARBA00022692"/>
    </source>
</evidence>
<dbReference type="EMBL" id="AAZO01002818">
    <property type="status" value="NOT_ANNOTATED_CDS"/>
    <property type="molecule type" value="Genomic_DNA"/>
</dbReference>
<dbReference type="EnsemblMetazoa" id="PHUM243090-RA">
    <property type="protein sequence ID" value="PHUM243090-PA"/>
    <property type="gene ID" value="PHUM243090"/>
</dbReference>
<keyword evidence="9" id="KW-1185">Reference proteome</keyword>
<gene>
    <name evidence="8" type="primary">8230758</name>
    <name evidence="7" type="ORF">Phum_PHUM243090</name>
</gene>
<sequence length="197" mass="20947">MTYDDGGFSSTYSNQDPTMNVPVTSKPNLAQLSPYLNIDPVYLAPTQPEFIFLDGNSRQRGRFELAFSQIGASCMVGAALGGVGGFYNGLKSTTKLGQTGPLRRTQMLNYIMKQGAARANTLGTIAVLYSGFGVILSWLRGSDDELNTIAAGTATGLLYKSTSSLKKCGIGAAVGFSLSGLYCLITAKDKLEAMIRK</sequence>
<reference evidence="7" key="1">
    <citation type="submission" date="2007-04" db="EMBL/GenBank/DDBJ databases">
        <title>Annotation of Pediculus humanus corporis strain USDA.</title>
        <authorList>
            <person name="Kirkness E."/>
            <person name="Hannick L."/>
            <person name="Hass B."/>
            <person name="Bruggner R."/>
            <person name="Lawson D."/>
            <person name="Bidwell S."/>
            <person name="Joardar V."/>
            <person name="Caler E."/>
            <person name="Walenz B."/>
            <person name="Inman J."/>
            <person name="Schobel S."/>
            <person name="Galinsky K."/>
            <person name="Amedeo P."/>
            <person name="Strausberg R."/>
        </authorList>
    </citation>
    <scope>NUCLEOTIDE SEQUENCE</scope>
    <source>
        <strain evidence="7">USDA</strain>
    </source>
</reference>
<dbReference type="VEuPathDB" id="VectorBase:PHUM243090"/>
<dbReference type="STRING" id="121224.E0VJC9"/>
<feature type="transmembrane region" description="Helical" evidence="6">
    <location>
        <begin position="169"/>
        <end position="187"/>
    </location>
</feature>
<dbReference type="RefSeq" id="XP_002426223.1">
    <property type="nucleotide sequence ID" value="XM_002426178.1"/>
</dbReference>
<proteinExistence type="predicted"/>
<comment type="subcellular location">
    <subcellularLocation>
        <location evidence="1">Membrane</location>
        <topology evidence="1">Multi-pass membrane protein</topology>
    </subcellularLocation>
</comment>
<dbReference type="FunCoup" id="E0VJC9">
    <property type="interactions" value="630"/>
</dbReference>
<evidence type="ECO:0000256" key="3">
    <source>
        <dbReference type="ARBA" id="ARBA00022989"/>
    </source>
</evidence>
<dbReference type="GeneID" id="8230758"/>
<dbReference type="PANTHER" id="PTHR15371">
    <property type="entry name" value="TIM23"/>
    <property type="match status" value="1"/>
</dbReference>
<evidence type="ECO:0000256" key="1">
    <source>
        <dbReference type="ARBA" id="ARBA00004141"/>
    </source>
</evidence>
<evidence type="ECO:0000313" key="8">
    <source>
        <dbReference type="EnsemblMetazoa" id="PHUM243090-PA"/>
    </source>
</evidence>
<dbReference type="HOGENOM" id="CLU_063935_2_2_1"/>
<keyword evidence="3 6" id="KW-1133">Transmembrane helix</keyword>
<dbReference type="Pfam" id="PF02466">
    <property type="entry name" value="Tim17"/>
    <property type="match status" value="1"/>
</dbReference>
<dbReference type="PANTHER" id="PTHR15371:SF0">
    <property type="entry name" value="SD19278P"/>
    <property type="match status" value="1"/>
</dbReference>
<reference evidence="8" key="3">
    <citation type="submission" date="2021-02" db="UniProtKB">
        <authorList>
            <consortium name="EnsemblMetazoa"/>
        </authorList>
    </citation>
    <scope>IDENTIFICATION</scope>
    <source>
        <strain evidence="8">USDA</strain>
    </source>
</reference>
<dbReference type="GO" id="GO:0008320">
    <property type="term" value="F:protein transmembrane transporter activity"/>
    <property type="evidence" value="ECO:0007669"/>
    <property type="project" value="TreeGrafter"/>
</dbReference>
<dbReference type="OMA" id="DNDNIWS"/>
<evidence type="ECO:0000256" key="6">
    <source>
        <dbReference type="SAM" id="Phobius"/>
    </source>
</evidence>
<dbReference type="AlphaFoldDB" id="E0VJC9"/>
<feature type="compositionally biased region" description="Polar residues" evidence="5">
    <location>
        <begin position="8"/>
        <end position="20"/>
    </location>
</feature>
<evidence type="ECO:0000256" key="4">
    <source>
        <dbReference type="ARBA" id="ARBA00023136"/>
    </source>
</evidence>
<dbReference type="GO" id="GO:0030150">
    <property type="term" value="P:protein import into mitochondrial matrix"/>
    <property type="evidence" value="ECO:0007669"/>
    <property type="project" value="TreeGrafter"/>
</dbReference>
<dbReference type="InParanoid" id="E0VJC9"/>
<feature type="region of interest" description="Disordered" evidence="5">
    <location>
        <begin position="1"/>
        <end position="20"/>
    </location>
</feature>
<dbReference type="OrthoDB" id="159299at2759"/>
<evidence type="ECO:0000256" key="5">
    <source>
        <dbReference type="SAM" id="MobiDB-lite"/>
    </source>
</evidence>
<dbReference type="EMBL" id="DS235222">
    <property type="protein sequence ID" value="EEB13485.1"/>
    <property type="molecule type" value="Genomic_DNA"/>
</dbReference>